<dbReference type="PANTHER" id="PTHR30572">
    <property type="entry name" value="MEMBRANE COMPONENT OF TRANSPORTER-RELATED"/>
    <property type="match status" value="1"/>
</dbReference>
<feature type="domain" description="ABC3 transporter permease C-terminal" evidence="7">
    <location>
        <begin position="688"/>
        <end position="802"/>
    </location>
</feature>
<dbReference type="InterPro" id="IPR050250">
    <property type="entry name" value="Macrolide_Exporter_MacB"/>
</dbReference>
<feature type="transmembrane region" description="Helical" evidence="6">
    <location>
        <begin position="389"/>
        <end position="414"/>
    </location>
</feature>
<feature type="domain" description="MacB-like periplasmic core" evidence="8">
    <location>
        <begin position="474"/>
        <end position="612"/>
    </location>
</feature>
<organism evidence="9 10">
    <name type="scientific">Sphingobacterium deserti</name>
    <dbReference type="NCBI Taxonomy" id="1229276"/>
    <lineage>
        <taxon>Bacteria</taxon>
        <taxon>Pseudomonadati</taxon>
        <taxon>Bacteroidota</taxon>
        <taxon>Sphingobacteriia</taxon>
        <taxon>Sphingobacteriales</taxon>
        <taxon>Sphingobacteriaceae</taxon>
        <taxon>Sphingobacterium</taxon>
    </lineage>
</organism>
<comment type="caution">
    <text evidence="9">The sequence shown here is derived from an EMBL/GenBank/DDBJ whole genome shotgun (WGS) entry which is preliminary data.</text>
</comment>
<dbReference type="PATRIC" id="fig|1229276.3.peg.848"/>
<dbReference type="Pfam" id="PF02687">
    <property type="entry name" value="FtsX"/>
    <property type="match status" value="2"/>
</dbReference>
<dbReference type="Pfam" id="PF12704">
    <property type="entry name" value="MacB_PCD"/>
    <property type="match status" value="2"/>
</dbReference>
<dbReference type="GO" id="GO:0022857">
    <property type="term" value="F:transmembrane transporter activity"/>
    <property type="evidence" value="ECO:0007669"/>
    <property type="project" value="TreeGrafter"/>
</dbReference>
<evidence type="ECO:0000259" key="8">
    <source>
        <dbReference type="Pfam" id="PF12704"/>
    </source>
</evidence>
<dbReference type="PANTHER" id="PTHR30572:SF18">
    <property type="entry name" value="ABC-TYPE MACROLIDE FAMILY EXPORT SYSTEM PERMEASE COMPONENT 2"/>
    <property type="match status" value="1"/>
</dbReference>
<dbReference type="InterPro" id="IPR003838">
    <property type="entry name" value="ABC3_permease_C"/>
</dbReference>
<comment type="subcellular location">
    <subcellularLocation>
        <location evidence="1">Cell membrane</location>
        <topology evidence="1">Multi-pass membrane protein</topology>
    </subcellularLocation>
</comment>
<accession>A0A0B8T9L9</accession>
<feature type="domain" description="ABC3 transporter permease C-terminal" evidence="7">
    <location>
        <begin position="301"/>
        <end position="417"/>
    </location>
</feature>
<keyword evidence="4 6" id="KW-1133">Transmembrane helix</keyword>
<feature type="transmembrane region" description="Helical" evidence="6">
    <location>
        <begin position="772"/>
        <end position="792"/>
    </location>
</feature>
<dbReference type="AlphaFoldDB" id="A0A0B8T9L9"/>
<dbReference type="STRING" id="1229276.DI53_0822"/>
<feature type="transmembrane region" description="Helical" evidence="6">
    <location>
        <begin position="341"/>
        <end position="369"/>
    </location>
</feature>
<keyword evidence="3 6" id="KW-0812">Transmembrane</keyword>
<reference evidence="9 10" key="2">
    <citation type="journal article" date="2015" name="PLoS ONE">
        <title>Whole-Genome Optical Mapping and Finished Genome Sequence of Sphingobacterium deserti sp. nov., a New Species Isolated from the Western Desert of China.</title>
        <authorList>
            <person name="Teng C."/>
            <person name="Zhou Z."/>
            <person name="Molnar I."/>
            <person name="Li X."/>
            <person name="Tang R."/>
            <person name="Chen M."/>
            <person name="Wang L."/>
            <person name="Su S."/>
            <person name="Zhang W."/>
            <person name="Lin M."/>
        </authorList>
    </citation>
    <scope>NUCLEOTIDE SEQUENCE [LARGE SCALE GENOMIC DNA]</scope>
    <source>
        <strain evidence="10">ACCC05744</strain>
    </source>
</reference>
<dbReference type="EMBL" id="JJMU01000012">
    <property type="protein sequence ID" value="KGE15449.1"/>
    <property type="molecule type" value="Genomic_DNA"/>
</dbReference>
<dbReference type="Proteomes" id="UP000031802">
    <property type="component" value="Unassembled WGS sequence"/>
</dbReference>
<feature type="transmembrane region" description="Helical" evidence="6">
    <location>
        <begin position="435"/>
        <end position="458"/>
    </location>
</feature>
<sequence>MIQNYIKIARRNLLMNKTFSVINIVGLAISLASFILIALYVTDELRYDQHHKYADRIYRINSDLVIGGTDLHLATSSDPMGPTLKAEYPEVEEFVRFYNSSGGRLIKKKEQFIHESKIAYADSTLFRVFTIPLVAGETSNALNKPNTVVISESVAKRYFGTVDVVGKSIETNNAKESPYKITAVFEDMPRTSHFQFDFIFSMHNVNYPWNSFLSHNFHTYVLLADGTNVASFDRNFAQVIQKHILPQARQLMDINSMEDFERSGNRIHYSLMPLQDIHLHSDRYPELGVNGDVQYVRIFSFIAIFVLLLAYVNFMNLSTARSATRAKEVGVRKVLGSKKKWLVTQFLTESMLMVCLAFFLAIALAALFLNYFNSIAGKELAFTDLFSPSFLSLLLLFTLLVGGLAGIYPALVLSRFKPVSVLKGKIDGGFRRSKFRSSLVVFQFLTSVVLVAGTMVVYQQINFIQNKKVGFDKEHVLVVKGTQALGANAESFRHSVSQLQDVQSSSFARFLPVANSDRNDNAFSKDPVMNESNSFNAQRWDIDYDYIPTLAMEILQGRNFSRAYGSDSTGILINESAAKVLGYANPIGQKVYMPYDDGQSIAYTVVGVVKNFHFESLRQQVGPLLMRLGNNRSAAAFRVSSNNLQQFIGQVEEEWKARSPALPFSYHFLDESFDAMYRVEQQVGKLAISFSFLAVFIACLGLFGLTTFIVEQRIKEIGIRKVLGASISGILVMISKDFVRLVLIAIVIGTPLTWWAMNKWLEDFAYRIDIEWWMFAVAGLLAVIIALTTVSYQAIRAATANPVNSLRDE</sequence>
<feature type="transmembrane region" description="Helical" evidence="6">
    <location>
        <begin position="21"/>
        <end position="41"/>
    </location>
</feature>
<feature type="transmembrane region" description="Helical" evidence="6">
    <location>
        <begin position="686"/>
        <end position="710"/>
    </location>
</feature>
<gene>
    <name evidence="9" type="ORF">DI53_0822</name>
</gene>
<evidence type="ECO:0008006" key="11">
    <source>
        <dbReference type="Google" id="ProtNLM"/>
    </source>
</evidence>
<evidence type="ECO:0000313" key="10">
    <source>
        <dbReference type="Proteomes" id="UP000031802"/>
    </source>
</evidence>
<evidence type="ECO:0000256" key="2">
    <source>
        <dbReference type="ARBA" id="ARBA00022475"/>
    </source>
</evidence>
<dbReference type="eggNOG" id="COG0577">
    <property type="taxonomic scope" value="Bacteria"/>
</dbReference>
<evidence type="ECO:0000259" key="7">
    <source>
        <dbReference type="Pfam" id="PF02687"/>
    </source>
</evidence>
<dbReference type="GO" id="GO:0005886">
    <property type="term" value="C:plasma membrane"/>
    <property type="evidence" value="ECO:0007669"/>
    <property type="project" value="UniProtKB-SubCell"/>
</dbReference>
<evidence type="ECO:0000256" key="5">
    <source>
        <dbReference type="ARBA" id="ARBA00023136"/>
    </source>
</evidence>
<proteinExistence type="predicted"/>
<dbReference type="OrthoDB" id="1451596at2"/>
<keyword evidence="5 6" id="KW-0472">Membrane</keyword>
<feature type="domain" description="MacB-like periplasmic core" evidence="8">
    <location>
        <begin position="20"/>
        <end position="235"/>
    </location>
</feature>
<keyword evidence="10" id="KW-1185">Reference proteome</keyword>
<feature type="transmembrane region" description="Helical" evidence="6">
    <location>
        <begin position="298"/>
        <end position="320"/>
    </location>
</feature>
<reference evidence="10" key="1">
    <citation type="submission" date="2014-04" db="EMBL/GenBank/DDBJ databases">
        <title>Whole-Genome optical mapping and complete genome sequence of Sphingobacterium deserti sp. nov., a new spaces isolated from desert in the west of China.</title>
        <authorList>
            <person name="Teng C."/>
            <person name="Zhou Z."/>
            <person name="Li X."/>
            <person name="Chen M."/>
            <person name="Lin M."/>
            <person name="Wang L."/>
            <person name="Su S."/>
            <person name="Zhang C."/>
            <person name="Zhang W."/>
        </authorList>
    </citation>
    <scope>NUCLEOTIDE SEQUENCE [LARGE SCALE GENOMIC DNA]</scope>
    <source>
        <strain evidence="10">ACCC05744</strain>
    </source>
</reference>
<feature type="transmembrane region" description="Helical" evidence="6">
    <location>
        <begin position="738"/>
        <end position="757"/>
    </location>
</feature>
<name>A0A0B8T9L9_9SPHI</name>
<evidence type="ECO:0000256" key="3">
    <source>
        <dbReference type="ARBA" id="ARBA00022692"/>
    </source>
</evidence>
<evidence type="ECO:0000256" key="6">
    <source>
        <dbReference type="SAM" id="Phobius"/>
    </source>
</evidence>
<evidence type="ECO:0000313" key="9">
    <source>
        <dbReference type="EMBL" id="KGE15449.1"/>
    </source>
</evidence>
<keyword evidence="2" id="KW-1003">Cell membrane</keyword>
<protein>
    <recommendedName>
        <fullName evidence="11">ABC transporter permease</fullName>
    </recommendedName>
</protein>
<evidence type="ECO:0000256" key="4">
    <source>
        <dbReference type="ARBA" id="ARBA00022989"/>
    </source>
</evidence>
<dbReference type="InterPro" id="IPR025857">
    <property type="entry name" value="MacB_PCD"/>
</dbReference>
<evidence type="ECO:0000256" key="1">
    <source>
        <dbReference type="ARBA" id="ARBA00004651"/>
    </source>
</evidence>